<proteinExistence type="predicted"/>
<reference evidence="2 3" key="1">
    <citation type="submission" date="2021-11" db="EMBL/GenBank/DDBJ databases">
        <authorList>
            <person name="Lee D.-H."/>
            <person name="Kim S.-B."/>
        </authorList>
    </citation>
    <scope>NUCLEOTIDE SEQUENCE [LARGE SCALE GENOMIC DNA]</scope>
    <source>
        <strain evidence="2 3">KCTC 52223</strain>
    </source>
</reference>
<evidence type="ECO:0000256" key="1">
    <source>
        <dbReference type="SAM" id="SignalP"/>
    </source>
</evidence>
<accession>A0ABS8KT48</accession>
<organism evidence="2 3">
    <name type="scientific">Reyranella aquatilis</name>
    <dbReference type="NCBI Taxonomy" id="2035356"/>
    <lineage>
        <taxon>Bacteria</taxon>
        <taxon>Pseudomonadati</taxon>
        <taxon>Pseudomonadota</taxon>
        <taxon>Alphaproteobacteria</taxon>
        <taxon>Hyphomicrobiales</taxon>
        <taxon>Reyranellaceae</taxon>
        <taxon>Reyranella</taxon>
    </lineage>
</organism>
<evidence type="ECO:0000313" key="2">
    <source>
        <dbReference type="EMBL" id="MCC8429251.1"/>
    </source>
</evidence>
<feature type="signal peptide" evidence="1">
    <location>
        <begin position="1"/>
        <end position="22"/>
    </location>
</feature>
<sequence length="187" mass="19223">MRVPAPTFAAFVVMLALLGACAAPPVRPSAMVPDLAGLPPGPAPAYRQSIVVGPVSGGPGASALWTAAIDAAQFQAALGRTLQAGGLGGIDGGRFRLDATLVKLEKPFAGYGMTVEAVVAYRMTDTVTGAVVYDASLATPGSATLDDAIDNNTRLVLANERAVQANLRRLVEALYALPDRPLASPRR</sequence>
<name>A0ABS8KT48_9HYPH</name>
<keyword evidence="3" id="KW-1185">Reference proteome</keyword>
<feature type="chain" id="PRO_5047370420" description="ABC-type transport auxiliary lipoprotein component domain-containing protein" evidence="1">
    <location>
        <begin position="23"/>
        <end position="187"/>
    </location>
</feature>
<dbReference type="EMBL" id="JAJISD010000003">
    <property type="protein sequence ID" value="MCC8429251.1"/>
    <property type="molecule type" value="Genomic_DNA"/>
</dbReference>
<gene>
    <name evidence="2" type="ORF">LJ725_09745</name>
</gene>
<protein>
    <recommendedName>
        <fullName evidence="4">ABC-type transport auxiliary lipoprotein component domain-containing protein</fullName>
    </recommendedName>
</protein>
<comment type="caution">
    <text evidence="2">The sequence shown here is derived from an EMBL/GenBank/DDBJ whole genome shotgun (WGS) entry which is preliminary data.</text>
</comment>
<dbReference type="Proteomes" id="UP001198862">
    <property type="component" value="Unassembled WGS sequence"/>
</dbReference>
<evidence type="ECO:0008006" key="4">
    <source>
        <dbReference type="Google" id="ProtNLM"/>
    </source>
</evidence>
<dbReference type="PROSITE" id="PS51257">
    <property type="entry name" value="PROKAR_LIPOPROTEIN"/>
    <property type="match status" value="1"/>
</dbReference>
<keyword evidence="1" id="KW-0732">Signal</keyword>
<dbReference type="RefSeq" id="WP_230550459.1">
    <property type="nucleotide sequence ID" value="NZ_JAJISD010000003.1"/>
</dbReference>
<evidence type="ECO:0000313" key="3">
    <source>
        <dbReference type="Proteomes" id="UP001198862"/>
    </source>
</evidence>